<evidence type="ECO:0000259" key="1">
    <source>
        <dbReference type="Pfam" id="PF10276"/>
    </source>
</evidence>
<dbReference type="EMBL" id="BNJQ01000024">
    <property type="protein sequence ID" value="GHP09335.1"/>
    <property type="molecule type" value="Genomic_DNA"/>
</dbReference>
<dbReference type="Gene3D" id="2.60.260.40">
    <property type="entry name" value="q5lls5 like domains"/>
    <property type="match status" value="1"/>
</dbReference>
<comment type="caution">
    <text evidence="2">The sequence shown here is derived from an EMBL/GenBank/DDBJ whole genome shotgun (WGS) entry which is preliminary data.</text>
</comment>
<sequence length="193" mass="20192">MALSLSMLRGAFRLSSSLSSSTLSSRALICLPCAGSKVSPSFARPPFGGGFGVFLDEKDVDCSFLGTKGFASSAAAKGGVTPQQAYEYEVGIKFARGDLRSESGVGAGDGYKTHTDKWLQGRWGSAKSPMEMIAEAAPIPVDGQTAICCGGTTDPRAGHPAEYIKLYGTSFSQPAICKYCGLKYYSTGHGGHH</sequence>
<dbReference type="AlphaFoldDB" id="A0A830HRL3"/>
<feature type="domain" description="Zinc finger CHCC-type" evidence="1">
    <location>
        <begin position="147"/>
        <end position="184"/>
    </location>
</feature>
<evidence type="ECO:0000313" key="3">
    <source>
        <dbReference type="Proteomes" id="UP000660262"/>
    </source>
</evidence>
<keyword evidence="3" id="KW-1185">Reference proteome</keyword>
<evidence type="ECO:0000313" key="2">
    <source>
        <dbReference type="EMBL" id="GHP09335.1"/>
    </source>
</evidence>
<dbReference type="InterPro" id="IPR019401">
    <property type="entry name" value="Znf_CHCC"/>
</dbReference>
<gene>
    <name evidence="2" type="ORF">PPROV_000807100</name>
</gene>
<reference evidence="2" key="1">
    <citation type="submission" date="2020-10" db="EMBL/GenBank/DDBJ databases">
        <title>Unveiling of a novel bifunctional photoreceptor, Dualchrome1, isolated from a cosmopolitan green alga.</title>
        <authorList>
            <person name="Suzuki S."/>
            <person name="Kawachi M."/>
        </authorList>
    </citation>
    <scope>NUCLEOTIDE SEQUENCE</scope>
    <source>
        <strain evidence="2">NIES 2893</strain>
    </source>
</reference>
<name>A0A830HRL3_9CHLO</name>
<dbReference type="PANTHER" id="PTHR13156:SF0">
    <property type="entry name" value="NADH DEHYDROGENASE [UBIQUINONE] IRON-SULFUR PROTEIN 6, MITOCHONDRIAL"/>
    <property type="match status" value="1"/>
</dbReference>
<proteinExistence type="predicted"/>
<dbReference type="GO" id="GO:0005739">
    <property type="term" value="C:mitochondrion"/>
    <property type="evidence" value="ECO:0007669"/>
    <property type="project" value="GOC"/>
</dbReference>
<organism evidence="2 3">
    <name type="scientific">Pycnococcus provasolii</name>
    <dbReference type="NCBI Taxonomy" id="41880"/>
    <lineage>
        <taxon>Eukaryota</taxon>
        <taxon>Viridiplantae</taxon>
        <taxon>Chlorophyta</taxon>
        <taxon>Pseudoscourfieldiophyceae</taxon>
        <taxon>Pseudoscourfieldiales</taxon>
        <taxon>Pycnococcaceae</taxon>
        <taxon>Pycnococcus</taxon>
    </lineage>
</organism>
<dbReference type="Pfam" id="PF10276">
    <property type="entry name" value="zf-CHCC"/>
    <property type="match status" value="1"/>
</dbReference>
<accession>A0A830HRL3</accession>
<dbReference type="GO" id="GO:0006120">
    <property type="term" value="P:mitochondrial electron transport, NADH to ubiquinone"/>
    <property type="evidence" value="ECO:0007669"/>
    <property type="project" value="TreeGrafter"/>
</dbReference>
<dbReference type="OrthoDB" id="307899at2759"/>
<protein>
    <recommendedName>
        <fullName evidence="1">Zinc finger CHCC-type domain-containing protein</fullName>
    </recommendedName>
</protein>
<dbReference type="Proteomes" id="UP000660262">
    <property type="component" value="Unassembled WGS sequence"/>
</dbReference>
<dbReference type="PANTHER" id="PTHR13156">
    <property type="entry name" value="NADH-UBIQUINONE OXIDOREDUCTASE 13 KD-A SUBUNIT"/>
    <property type="match status" value="1"/>
</dbReference>